<feature type="domain" description="DUF4185" evidence="5">
    <location>
        <begin position="800"/>
        <end position="1113"/>
    </location>
</feature>
<organism evidence="6 7">
    <name type="scientific">Nocardia aurea</name>
    <dbReference type="NCBI Taxonomy" id="2144174"/>
    <lineage>
        <taxon>Bacteria</taxon>
        <taxon>Bacillati</taxon>
        <taxon>Actinomycetota</taxon>
        <taxon>Actinomycetes</taxon>
        <taxon>Mycobacteriales</taxon>
        <taxon>Nocardiaceae</taxon>
        <taxon>Nocardia</taxon>
    </lineage>
</organism>
<feature type="domain" description="M23ase beta-sheet core" evidence="3">
    <location>
        <begin position="24"/>
        <end position="125"/>
    </location>
</feature>
<gene>
    <name evidence="6" type="ORF">AB0I48_11700</name>
</gene>
<sequence length="1118" mass="122521">MTTRPVHSVFPISSGFRTPDRPDHEGIDVAAPSGTPIYAPVDAVVVEGAERSPGSVSGFGNWVWLDAQQTHGVDLIFGHMRHTSILVKHGDRVRAGEQIASVGSEGESTGPHLHFEVWEAPGRLGGDVVDPEGFLADAVDPDTPSGGVTPGPVSEDFPLPRGFYFGPLEGPASSISGRDGSERPEWIAGLKRWQLAQALPPTGVYDAATAAAARRVQLAAGISADGLIGPETWRAGLTGPAPGQQPAEQPRRLRLVDHAAARPGARAVRADGYDGAVRYLVDSPERGLINKKLTPEEAAGYLELGMPLVSNWQRGKHETADWRRGFAGGVADAEAADEWHKRCGGSPEAPIFFSIDDDLSLSEWNDLAVHYLRGAASVLGKQRVGAYCKYLACDWAVQDDVVGVCRDGSGKRYLWQPNTWLDGRPLGTISEHACLFQRLIHPRDDVKVAGINVDVDDTLTEDFGQWQYAVRSPVTEPAEPIVVREPEGYPITWHDGPGHRAGHGPYKRIYLHTTENQDWITRAENVADWQAREQNGSYHYMVDDNHIIQTVSTKNAAWGVPVRGQDDDNHVSVHIAMVGTSGAVAQWSGASPNRESDPKQREAWLEHDKMLDMVAFTIARVSKDHDIPLERVDIAGVGEDRHGVSSHNNYTYGSVRLKGFKDGTHWDVPDTFPFDVVLAAAKRYAGIPEDPDRFPLPDGNYWGPLDGPEESWSNQFGNEPQSSLDGLKRWQGTLGIPQTGVYDATTRDAAKAMQRAMGWPVTGHVYAGEWFGVVKDGWRLPATQSALFGTTARKIKDATGPGRTDRFGMAATDLGVMTRTPSGRILAVFGDTFRDPGVGSADWRSPVALFSDTANPDDGLEWHEAAGADPHYARQLWPYDHTDGTTVLPSDVITIGQDIFLHVMINRGLGNVERTEIWTSADDGRSWRPTGARFDAGLHGGFAQLWTWARDDDGWVYVLSTGFQRDKGIILRRVREDRITEPDAYIGWGSRDGQWNWGNPPTPVLENEPSAEKFGEMCLRKIQGKWVLVNFDASTIGGYDIDLRVFDTPTDNLYRVPKTTPLRGSAWGDEGDGKVAQLYGPSIVPGSTLDDGLQLLVSQWKTDEGWPYRAMQFEVPVG</sequence>
<evidence type="ECO:0000313" key="6">
    <source>
        <dbReference type="EMBL" id="MEV0708222.1"/>
    </source>
</evidence>
<evidence type="ECO:0000259" key="2">
    <source>
        <dbReference type="Pfam" id="PF01510"/>
    </source>
</evidence>
<dbReference type="InterPro" id="IPR011055">
    <property type="entry name" value="Dup_hybrid_motif"/>
</dbReference>
<proteinExistence type="predicted"/>
<dbReference type="InterPro" id="IPR016047">
    <property type="entry name" value="M23ase_b-sheet_dom"/>
</dbReference>
<evidence type="ECO:0000259" key="5">
    <source>
        <dbReference type="Pfam" id="PF13810"/>
    </source>
</evidence>
<feature type="domain" description="N-acetylmuramoyl-L-alanine amidase" evidence="2">
    <location>
        <begin position="505"/>
        <end position="634"/>
    </location>
</feature>
<reference evidence="6 7" key="1">
    <citation type="submission" date="2024-06" db="EMBL/GenBank/DDBJ databases">
        <title>The Natural Products Discovery Center: Release of the First 8490 Sequenced Strains for Exploring Actinobacteria Biosynthetic Diversity.</title>
        <authorList>
            <person name="Kalkreuter E."/>
            <person name="Kautsar S.A."/>
            <person name="Yang D."/>
            <person name="Bader C.D."/>
            <person name="Teijaro C.N."/>
            <person name="Fluegel L."/>
            <person name="Davis C.M."/>
            <person name="Simpson J.R."/>
            <person name="Lauterbach L."/>
            <person name="Steele A.D."/>
            <person name="Gui C."/>
            <person name="Meng S."/>
            <person name="Li G."/>
            <person name="Viehrig K."/>
            <person name="Ye F."/>
            <person name="Su P."/>
            <person name="Kiefer A.F."/>
            <person name="Nichols A."/>
            <person name="Cepeda A.J."/>
            <person name="Yan W."/>
            <person name="Fan B."/>
            <person name="Jiang Y."/>
            <person name="Adhikari A."/>
            <person name="Zheng C.-J."/>
            <person name="Schuster L."/>
            <person name="Cowan T.M."/>
            <person name="Smanski M.J."/>
            <person name="Chevrette M.G."/>
            <person name="De Carvalho L.P.S."/>
            <person name="Shen B."/>
        </authorList>
    </citation>
    <scope>NUCLEOTIDE SEQUENCE [LARGE SCALE GENOMIC DNA]</scope>
    <source>
        <strain evidence="6 7">NPDC050403</strain>
    </source>
</reference>
<dbReference type="Pfam" id="PF01510">
    <property type="entry name" value="Amidase_2"/>
    <property type="match status" value="1"/>
</dbReference>
<dbReference type="InterPro" id="IPR025442">
    <property type="entry name" value="DUF4185"/>
</dbReference>
<dbReference type="CDD" id="cd12797">
    <property type="entry name" value="M23_peptidase"/>
    <property type="match status" value="1"/>
</dbReference>
<dbReference type="EMBL" id="JBFAKC010000004">
    <property type="protein sequence ID" value="MEV0708222.1"/>
    <property type="molecule type" value="Genomic_DNA"/>
</dbReference>
<dbReference type="InterPro" id="IPR036365">
    <property type="entry name" value="PGBD-like_sf"/>
</dbReference>
<feature type="domain" description="Peptidoglycan binding-like" evidence="1">
    <location>
        <begin position="192"/>
        <end position="235"/>
    </location>
</feature>
<accession>A0ABV3FS33</accession>
<dbReference type="Proteomes" id="UP001551695">
    <property type="component" value="Unassembled WGS sequence"/>
</dbReference>
<dbReference type="InterPro" id="IPR002502">
    <property type="entry name" value="Amidase_domain"/>
</dbReference>
<evidence type="ECO:0000313" key="7">
    <source>
        <dbReference type="Proteomes" id="UP001551695"/>
    </source>
</evidence>
<evidence type="ECO:0000259" key="3">
    <source>
        <dbReference type="Pfam" id="PF01551"/>
    </source>
</evidence>
<dbReference type="RefSeq" id="WP_355090464.1">
    <property type="nucleotide sequence ID" value="NZ_JBEXKW010000098.1"/>
</dbReference>
<dbReference type="Gene3D" id="3.40.80.10">
    <property type="entry name" value="Peptidoglycan recognition protein-like"/>
    <property type="match status" value="1"/>
</dbReference>
<feature type="domain" description="Rv2525c-like glycoside hydrolase-like" evidence="4">
    <location>
        <begin position="267"/>
        <end position="420"/>
    </location>
</feature>
<dbReference type="InterPro" id="IPR050570">
    <property type="entry name" value="Cell_wall_metabolism_enzyme"/>
</dbReference>
<dbReference type="Pfam" id="PF13810">
    <property type="entry name" value="DUF4185"/>
    <property type="match status" value="1"/>
</dbReference>
<dbReference type="Pfam" id="PF08924">
    <property type="entry name" value="Rv2525c_GlyHyd-like"/>
    <property type="match status" value="1"/>
</dbReference>
<dbReference type="CDD" id="cd06583">
    <property type="entry name" value="PGRP"/>
    <property type="match status" value="1"/>
</dbReference>
<dbReference type="InterPro" id="IPR002477">
    <property type="entry name" value="Peptidoglycan-bd-like"/>
</dbReference>
<evidence type="ECO:0000259" key="1">
    <source>
        <dbReference type="Pfam" id="PF01471"/>
    </source>
</evidence>
<dbReference type="PANTHER" id="PTHR21666">
    <property type="entry name" value="PEPTIDASE-RELATED"/>
    <property type="match status" value="1"/>
</dbReference>
<dbReference type="Pfam" id="PF01551">
    <property type="entry name" value="Peptidase_M23"/>
    <property type="match status" value="1"/>
</dbReference>
<dbReference type="SUPFAM" id="SSF51261">
    <property type="entry name" value="Duplicated hybrid motif"/>
    <property type="match status" value="1"/>
</dbReference>
<dbReference type="Gene3D" id="1.10.101.10">
    <property type="entry name" value="PGBD-like superfamily/PGBD"/>
    <property type="match status" value="1"/>
</dbReference>
<comment type="caution">
    <text evidence="6">The sequence shown here is derived from an EMBL/GenBank/DDBJ whole genome shotgun (WGS) entry which is preliminary data.</text>
</comment>
<dbReference type="SUPFAM" id="SSF47090">
    <property type="entry name" value="PGBD-like"/>
    <property type="match status" value="1"/>
</dbReference>
<dbReference type="InterPro" id="IPR015020">
    <property type="entry name" value="Rv2525c-like_Glyco_Hydro-like"/>
</dbReference>
<feature type="domain" description="Peptidoglycan binding-like" evidence="1">
    <location>
        <begin position="728"/>
        <end position="764"/>
    </location>
</feature>
<dbReference type="Pfam" id="PF01471">
    <property type="entry name" value="PG_binding_1"/>
    <property type="match status" value="2"/>
</dbReference>
<keyword evidence="7" id="KW-1185">Reference proteome</keyword>
<dbReference type="PANTHER" id="PTHR21666:SF270">
    <property type="entry name" value="MUREIN HYDROLASE ACTIVATOR ENVC"/>
    <property type="match status" value="1"/>
</dbReference>
<evidence type="ECO:0000259" key="4">
    <source>
        <dbReference type="Pfam" id="PF08924"/>
    </source>
</evidence>
<name>A0ABV3FS33_9NOCA</name>
<dbReference type="InterPro" id="IPR036505">
    <property type="entry name" value="Amidase/PGRP_sf"/>
</dbReference>
<protein>
    <submittedName>
        <fullName evidence="6">DUF4185 domain-containing protein</fullName>
    </submittedName>
</protein>
<dbReference type="InterPro" id="IPR036366">
    <property type="entry name" value="PGBDSf"/>
</dbReference>
<dbReference type="Gene3D" id="2.70.70.10">
    <property type="entry name" value="Glucose Permease (Domain IIA)"/>
    <property type="match status" value="1"/>
</dbReference>
<dbReference type="Gene3D" id="3.20.20.80">
    <property type="entry name" value="Glycosidases"/>
    <property type="match status" value="1"/>
</dbReference>
<dbReference type="SUPFAM" id="SSF55846">
    <property type="entry name" value="N-acetylmuramoyl-L-alanine amidase-like"/>
    <property type="match status" value="1"/>
</dbReference>